<dbReference type="EMBL" id="QTSX02005688">
    <property type="protein sequence ID" value="KAJ9059309.1"/>
    <property type="molecule type" value="Genomic_DNA"/>
</dbReference>
<sequence length="50" mass="5853">MNPILFTTIALFAVALPCSSLERRNINYGMYAFQTNMGRSRRRNTQRRKS</sequence>
<keyword evidence="2" id="KW-1185">Reference proteome</keyword>
<protein>
    <submittedName>
        <fullName evidence="1">Uncharacterized protein</fullName>
    </submittedName>
</protein>
<dbReference type="Proteomes" id="UP001165960">
    <property type="component" value="Unassembled WGS sequence"/>
</dbReference>
<organism evidence="1 2">
    <name type="scientific">Entomophthora muscae</name>
    <dbReference type="NCBI Taxonomy" id="34485"/>
    <lineage>
        <taxon>Eukaryota</taxon>
        <taxon>Fungi</taxon>
        <taxon>Fungi incertae sedis</taxon>
        <taxon>Zoopagomycota</taxon>
        <taxon>Entomophthoromycotina</taxon>
        <taxon>Entomophthoromycetes</taxon>
        <taxon>Entomophthorales</taxon>
        <taxon>Entomophthoraceae</taxon>
        <taxon>Entomophthora</taxon>
    </lineage>
</organism>
<evidence type="ECO:0000313" key="2">
    <source>
        <dbReference type="Proteomes" id="UP001165960"/>
    </source>
</evidence>
<proteinExistence type="predicted"/>
<comment type="caution">
    <text evidence="1">The sequence shown here is derived from an EMBL/GenBank/DDBJ whole genome shotgun (WGS) entry which is preliminary data.</text>
</comment>
<gene>
    <name evidence="1" type="ORF">DSO57_1003513</name>
</gene>
<evidence type="ECO:0000313" key="1">
    <source>
        <dbReference type="EMBL" id="KAJ9059309.1"/>
    </source>
</evidence>
<reference evidence="1" key="1">
    <citation type="submission" date="2022-04" db="EMBL/GenBank/DDBJ databases">
        <title>Genome of the entomopathogenic fungus Entomophthora muscae.</title>
        <authorList>
            <person name="Elya C."/>
            <person name="Lovett B.R."/>
            <person name="Lee E."/>
            <person name="Macias A.M."/>
            <person name="Hajek A.E."/>
            <person name="De Bivort B.L."/>
            <person name="Kasson M.T."/>
            <person name="De Fine Licht H.H."/>
            <person name="Stajich J.E."/>
        </authorList>
    </citation>
    <scope>NUCLEOTIDE SEQUENCE</scope>
    <source>
        <strain evidence="1">Berkeley</strain>
    </source>
</reference>
<name>A0ACC2SAL1_9FUNG</name>
<accession>A0ACC2SAL1</accession>